<feature type="transmembrane region" description="Helical" evidence="1">
    <location>
        <begin position="99"/>
        <end position="119"/>
    </location>
</feature>
<gene>
    <name evidence="2" type="ORF">JDV02_000116</name>
</gene>
<keyword evidence="1" id="KW-0472">Membrane</keyword>
<dbReference type="KEGG" id="ptkz:JDV02_000116"/>
<dbReference type="AlphaFoldDB" id="A0A9Q8Q6F1"/>
<keyword evidence="1" id="KW-0812">Transmembrane</keyword>
<dbReference type="OrthoDB" id="89349at2759"/>
<evidence type="ECO:0000313" key="2">
    <source>
        <dbReference type="EMBL" id="UNI13366.1"/>
    </source>
</evidence>
<name>A0A9Q8Q6F1_9HYPO</name>
<dbReference type="RefSeq" id="XP_047836847.1">
    <property type="nucleotide sequence ID" value="XM_047980889.1"/>
</dbReference>
<evidence type="ECO:0000313" key="3">
    <source>
        <dbReference type="Proteomes" id="UP000829364"/>
    </source>
</evidence>
<proteinExistence type="predicted"/>
<feature type="transmembrane region" description="Helical" evidence="1">
    <location>
        <begin position="131"/>
        <end position="155"/>
    </location>
</feature>
<feature type="transmembrane region" description="Helical" evidence="1">
    <location>
        <begin position="214"/>
        <end position="238"/>
    </location>
</feature>
<dbReference type="GeneID" id="72062083"/>
<feature type="transmembrane region" description="Helical" evidence="1">
    <location>
        <begin position="329"/>
        <end position="354"/>
    </location>
</feature>
<protein>
    <submittedName>
        <fullName evidence="2">Uncharacterized protein</fullName>
    </submittedName>
</protein>
<evidence type="ECO:0000256" key="1">
    <source>
        <dbReference type="SAM" id="Phobius"/>
    </source>
</evidence>
<feature type="transmembrane region" description="Helical" evidence="1">
    <location>
        <begin position="175"/>
        <end position="193"/>
    </location>
</feature>
<accession>A0A9Q8Q6F1</accession>
<sequence>MPATVIITRRSGAKAPSRTNRAIRALPIVALALLMARAVLMAETSGPLIERMHERSRFEFRDASAALTRRFYGVTLIDELFSPITAAFALLQFGVDSSAYWQSLVFLTDFAGIYAILLLESSRGMYRATVFRYPILLTFFAQIIPVGLLGPIYYFALSVLAPLNQLLDSPDIGRLDPAVVAAVLPTVFLAYYLPHFGSYWSTSLEDRHWWNWIWQLYGVWGSLLLLLLARSGLAGFLLPSTRSTDYLRISVGTFAAVGTLTHWYAALNADAPLLEALVPKYLLRNPQDGMVALRTIVQYDYVCSFGAVYCWLGYQYQDLKAAGRTRLSWARIGTVAVVSTAICGPGSALLLGWYTRERILRTGRTATKVD</sequence>
<keyword evidence="3" id="KW-1185">Reference proteome</keyword>
<dbReference type="EMBL" id="CP086354">
    <property type="protein sequence ID" value="UNI13366.1"/>
    <property type="molecule type" value="Genomic_DNA"/>
</dbReference>
<feature type="transmembrane region" description="Helical" evidence="1">
    <location>
        <begin position="25"/>
        <end position="49"/>
    </location>
</feature>
<organism evidence="2 3">
    <name type="scientific">Purpureocillium takamizusanense</name>
    <dbReference type="NCBI Taxonomy" id="2060973"/>
    <lineage>
        <taxon>Eukaryota</taxon>
        <taxon>Fungi</taxon>
        <taxon>Dikarya</taxon>
        <taxon>Ascomycota</taxon>
        <taxon>Pezizomycotina</taxon>
        <taxon>Sordariomycetes</taxon>
        <taxon>Hypocreomycetidae</taxon>
        <taxon>Hypocreales</taxon>
        <taxon>Ophiocordycipitaceae</taxon>
        <taxon>Purpureocillium</taxon>
    </lineage>
</organism>
<keyword evidence="1" id="KW-1133">Transmembrane helix</keyword>
<reference evidence="2" key="1">
    <citation type="submission" date="2021-11" db="EMBL/GenBank/DDBJ databases">
        <title>Purpureocillium_takamizusanense_genome.</title>
        <authorList>
            <person name="Nguyen N.-H."/>
        </authorList>
    </citation>
    <scope>NUCLEOTIDE SEQUENCE</scope>
    <source>
        <strain evidence="2">PT3</strain>
    </source>
</reference>
<dbReference type="Proteomes" id="UP000829364">
    <property type="component" value="Chromosome 1"/>
</dbReference>